<evidence type="ECO:0000313" key="1">
    <source>
        <dbReference type="EMBL" id="PPB83051.1"/>
    </source>
</evidence>
<comment type="caution">
    <text evidence="1">The sequence shown here is derived from an EMBL/GenBank/DDBJ whole genome shotgun (WGS) entry which is preliminary data.</text>
</comment>
<proteinExistence type="predicted"/>
<reference evidence="1 2" key="1">
    <citation type="submission" date="2018-01" db="EMBL/GenBank/DDBJ databases">
        <title>Genomic Encyclopedia of Type Strains, Phase III (KMG-III): the genomes of soil and plant-associated and newly described type strains.</title>
        <authorList>
            <person name="Whitman W."/>
        </authorList>
    </citation>
    <scope>NUCLEOTIDE SEQUENCE [LARGE SCALE GENOMIC DNA]</scope>
    <source>
        <strain evidence="1 2">HKI456</strain>
    </source>
</reference>
<name>A0A2P5K8L3_9BURK</name>
<organism evidence="1 2">
    <name type="scientific">Mycetohabitans endofungorum</name>
    <dbReference type="NCBI Taxonomy" id="417203"/>
    <lineage>
        <taxon>Bacteria</taxon>
        <taxon>Pseudomonadati</taxon>
        <taxon>Pseudomonadota</taxon>
        <taxon>Betaproteobacteria</taxon>
        <taxon>Burkholderiales</taxon>
        <taxon>Burkholderiaceae</taxon>
        <taxon>Mycetohabitans</taxon>
    </lineage>
</organism>
<protein>
    <submittedName>
        <fullName evidence="1">Uncharacterized protein</fullName>
    </submittedName>
</protein>
<accession>A0A2P5K8L3</accession>
<dbReference type="EMBL" id="PRDW01000010">
    <property type="protein sequence ID" value="PPB83051.1"/>
    <property type="molecule type" value="Genomic_DNA"/>
</dbReference>
<keyword evidence="2" id="KW-1185">Reference proteome</keyword>
<dbReference type="Proteomes" id="UP000243096">
    <property type="component" value="Unassembled WGS sequence"/>
</dbReference>
<dbReference type="AlphaFoldDB" id="A0A2P5K8L3"/>
<gene>
    <name evidence="1" type="ORF">B0O95_1103</name>
</gene>
<evidence type="ECO:0000313" key="2">
    <source>
        <dbReference type="Proteomes" id="UP000243096"/>
    </source>
</evidence>
<sequence>MVQRHDASFFERLIAPMLRHPCPAARLPQGKHTVGALKSEAWIIAEEIKRQHGGTLKPENAELQGSIFRRCPSSEAFTRGHIIRESLEITLQYNNTILCWCSRTWLHRKCNCRVKPANCLNGSRPSVDELNGGKWDNGARTAAKHLIAGRTIPAAPAGAQTCHRCLPARWIPSKAACALAVW</sequence>